<feature type="region of interest" description="Disordered" evidence="4">
    <location>
        <begin position="1"/>
        <end position="55"/>
    </location>
</feature>
<keyword evidence="9" id="KW-1185">Reference proteome</keyword>
<feature type="region of interest" description="Disordered" evidence="4">
    <location>
        <begin position="782"/>
        <end position="814"/>
    </location>
</feature>
<dbReference type="AlphaFoldDB" id="A0AAD5RZ89"/>
<organism evidence="8 9">
    <name type="scientific">Zalerion maritima</name>
    <dbReference type="NCBI Taxonomy" id="339359"/>
    <lineage>
        <taxon>Eukaryota</taxon>
        <taxon>Fungi</taxon>
        <taxon>Dikarya</taxon>
        <taxon>Ascomycota</taxon>
        <taxon>Pezizomycotina</taxon>
        <taxon>Sordariomycetes</taxon>
        <taxon>Lulworthiomycetidae</taxon>
        <taxon>Lulworthiales</taxon>
        <taxon>Lulworthiaceae</taxon>
        <taxon>Zalerion</taxon>
    </lineage>
</organism>
<dbReference type="Pfam" id="PF06978">
    <property type="entry name" value="POP1_N"/>
    <property type="match status" value="1"/>
</dbReference>
<dbReference type="InterPro" id="IPR055079">
    <property type="entry name" value="POP1_C"/>
</dbReference>
<feature type="region of interest" description="Disordered" evidence="4">
    <location>
        <begin position="848"/>
        <end position="925"/>
    </location>
</feature>
<dbReference type="PANTHER" id="PTHR22731:SF3">
    <property type="entry name" value="RIBONUCLEASES P_MRP PROTEIN SUBUNIT POP1"/>
    <property type="match status" value="1"/>
</dbReference>
<gene>
    <name evidence="8" type="ORF">MKZ38_000606</name>
</gene>
<feature type="compositionally biased region" description="Polar residues" evidence="4">
    <location>
        <begin position="869"/>
        <end position="892"/>
    </location>
</feature>
<dbReference type="GO" id="GO:0001682">
    <property type="term" value="P:tRNA 5'-leader removal"/>
    <property type="evidence" value="ECO:0007669"/>
    <property type="project" value="InterPro"/>
</dbReference>
<dbReference type="InterPro" id="IPR009723">
    <property type="entry name" value="Pop1_N"/>
</dbReference>
<dbReference type="PANTHER" id="PTHR22731">
    <property type="entry name" value="RIBONUCLEASES P/MRP PROTEIN SUBUNIT POP1"/>
    <property type="match status" value="1"/>
</dbReference>
<evidence type="ECO:0000256" key="1">
    <source>
        <dbReference type="ARBA" id="ARBA00004123"/>
    </source>
</evidence>
<dbReference type="Pfam" id="PF08170">
    <property type="entry name" value="POPLD"/>
    <property type="match status" value="1"/>
</dbReference>
<reference evidence="8" key="1">
    <citation type="submission" date="2022-07" db="EMBL/GenBank/DDBJ databases">
        <title>Draft genome sequence of Zalerion maritima ATCC 34329, a (micro)plastics degrading marine fungus.</title>
        <authorList>
            <person name="Paco A."/>
            <person name="Goncalves M.F.M."/>
            <person name="Rocha-Santos T.A.P."/>
            <person name="Alves A."/>
        </authorList>
    </citation>
    <scope>NUCLEOTIDE SEQUENCE</scope>
    <source>
        <strain evidence="8">ATCC 34329</strain>
    </source>
</reference>
<evidence type="ECO:0000313" key="8">
    <source>
        <dbReference type="EMBL" id="KAJ2902417.1"/>
    </source>
</evidence>
<dbReference type="EMBL" id="JAKWBI020000113">
    <property type="protein sequence ID" value="KAJ2902417.1"/>
    <property type="molecule type" value="Genomic_DNA"/>
</dbReference>
<feature type="compositionally biased region" description="Basic and acidic residues" evidence="4">
    <location>
        <begin position="42"/>
        <end position="55"/>
    </location>
</feature>
<dbReference type="Pfam" id="PF22770">
    <property type="entry name" value="POP1_C"/>
    <property type="match status" value="1"/>
</dbReference>
<comment type="subcellular location">
    <subcellularLocation>
        <location evidence="1">Nucleus</location>
    </subcellularLocation>
</comment>
<evidence type="ECO:0000256" key="2">
    <source>
        <dbReference type="ARBA" id="ARBA00022694"/>
    </source>
</evidence>
<comment type="caution">
    <text evidence="8">The sequence shown here is derived from an EMBL/GenBank/DDBJ whole genome shotgun (WGS) entry which is preliminary data.</text>
</comment>
<feature type="region of interest" description="Disordered" evidence="4">
    <location>
        <begin position="612"/>
        <end position="631"/>
    </location>
</feature>
<dbReference type="GO" id="GO:0000172">
    <property type="term" value="C:ribonuclease MRP complex"/>
    <property type="evidence" value="ECO:0007669"/>
    <property type="project" value="InterPro"/>
</dbReference>
<feature type="region of interest" description="Disordered" evidence="4">
    <location>
        <begin position="81"/>
        <end position="149"/>
    </location>
</feature>
<name>A0AAD5RZ89_9PEZI</name>
<dbReference type="GO" id="GO:0005655">
    <property type="term" value="C:nucleolar ribonuclease P complex"/>
    <property type="evidence" value="ECO:0007669"/>
    <property type="project" value="InterPro"/>
</dbReference>
<proteinExistence type="predicted"/>
<protein>
    <submittedName>
        <fullName evidence="8">Ribonucleases P/MRP protein subunit pop1</fullName>
    </submittedName>
</protein>
<evidence type="ECO:0000313" key="9">
    <source>
        <dbReference type="Proteomes" id="UP001201980"/>
    </source>
</evidence>
<evidence type="ECO:0000259" key="6">
    <source>
        <dbReference type="Pfam" id="PF08170"/>
    </source>
</evidence>
<evidence type="ECO:0000256" key="4">
    <source>
        <dbReference type="SAM" id="MobiDB-lite"/>
    </source>
</evidence>
<dbReference type="InterPro" id="IPR039182">
    <property type="entry name" value="Pop1"/>
</dbReference>
<feature type="compositionally biased region" description="Basic residues" evidence="4">
    <location>
        <begin position="851"/>
        <end position="863"/>
    </location>
</feature>
<dbReference type="Proteomes" id="UP001201980">
    <property type="component" value="Unassembled WGS sequence"/>
</dbReference>
<keyword evidence="2" id="KW-0819">tRNA processing</keyword>
<feature type="compositionally biased region" description="Basic and acidic residues" evidence="4">
    <location>
        <begin position="168"/>
        <end position="181"/>
    </location>
</feature>
<evidence type="ECO:0000259" key="5">
    <source>
        <dbReference type="Pfam" id="PF06978"/>
    </source>
</evidence>
<evidence type="ECO:0000256" key="3">
    <source>
        <dbReference type="ARBA" id="ARBA00023242"/>
    </source>
</evidence>
<sequence length="999" mass="113356">MDPQPTGAVRKGTKRKDPPTSSADNKRIALPSSKPRPQKRARFADARKIEAQPEDAALKDGELDLQSFMNARAFEIEALESSMQKSTASKSRRAFQSVPREMRRRTASHNAKRVPKRLRGKAQREMASDNTPTVTQKRKIRSTRSRLRAETSKKLDLLIKRKKMQMKKEAEEKGEKMDLDKPVPITTRKPRPKIRRNELNDPPAPKSKFKKRQMNKTWLPTHIWHAKRATMTEPMKPKWGFAIPLTPTQKSYRPTHKAIHQSGGVIAWDMSYMSTIGLYGHKTAVEATLREASQLDETEWKSKGELYSKGCQPAFTWLCYKDKTREICPVTVIFNPKPPPPRRKNRRPKVEELREYGKREVLLRIHPSAFKEAWDWLRRLTKMRSGVYIEDLRYEIGSIEVMGSNATEALRATLQPYWTLKRDRESDVDVYKDIDIALGPENHPGYPLFGFSIIDPRLRFPQKKIVNKLEPHRIQERNLAMIRWTKTAPETSYLLFNRGGRLNAVEHLPSQKSVNKRHGASRPGKFPELNSHDPPIPIILHIQRSPSRWVLMAPFRLVEPIWHCLTKCPLSTGGDVRFGGLQEQQQTTFEQCVGWFPADFPTTKAGQELEVEERERQTKSWERKSKSKRTEWKSVDLGRGRKGELGRGLACDWEFLFGLPRLEDMQIEREKNKEKEAAPTNIAPAVPMDGAGPDKDTDIPMGGVGEQKTTTSQVAPPPPSQPQDSRPSLKNVVRLSKAQWETLFLNFRRNIDTPVPDLALFSVKITFMGSGKASRNARIYRLPQKPAVEPPATKTQVPATATGSGGGSVTGSSLPADLREQWLSHTPAAKRAAEKAQDALLEEQQRQLLQQRKKQKQRNRHDHKKDILSKSSESTRTSTMLGPTPEQQQQSDLEARQRRVASSLFQPSQPLTPLVPPEPKDRETMSGGHPFVPGKEDLIGFITSGNFNLRLGKPSAVGHISARKVKEDLVKHGKLGEVATCIVRDAGEGVGWLARWEVI</sequence>
<feature type="region of interest" description="Disordered" evidence="4">
    <location>
        <begin position="670"/>
        <end position="729"/>
    </location>
</feature>
<evidence type="ECO:0000259" key="7">
    <source>
        <dbReference type="Pfam" id="PF22770"/>
    </source>
</evidence>
<feature type="domain" description="POP1 C-terminal" evidence="7">
    <location>
        <begin position="845"/>
        <end position="998"/>
    </location>
</feature>
<feature type="domain" description="POPLD" evidence="6">
    <location>
        <begin position="548"/>
        <end position="653"/>
    </location>
</feature>
<accession>A0AAD5RZ89</accession>
<dbReference type="InterPro" id="IPR012590">
    <property type="entry name" value="POPLD_dom"/>
</dbReference>
<keyword evidence="3" id="KW-0539">Nucleus</keyword>
<feature type="domain" description="Pop1 N-terminal" evidence="5">
    <location>
        <begin position="68"/>
        <end position="280"/>
    </location>
</feature>
<feature type="compositionally biased region" description="Basic residues" evidence="4">
    <location>
        <begin position="102"/>
        <end position="121"/>
    </location>
</feature>
<feature type="compositionally biased region" description="Basic and acidic residues" evidence="4">
    <location>
        <begin position="613"/>
        <end position="631"/>
    </location>
</feature>
<feature type="region of interest" description="Disordered" evidence="4">
    <location>
        <begin position="168"/>
        <end position="213"/>
    </location>
</feature>
<feature type="compositionally biased region" description="Basic residues" evidence="4">
    <location>
        <begin position="136"/>
        <end position="146"/>
    </location>
</feature>